<protein>
    <submittedName>
        <fullName evidence="11">Uncharacterized protein</fullName>
    </submittedName>
</protein>
<dbReference type="InterPro" id="IPR036236">
    <property type="entry name" value="Znf_C2H2_sf"/>
</dbReference>
<reference evidence="11" key="1">
    <citation type="submission" date="2020-11" db="EMBL/GenBank/DDBJ databases">
        <authorList>
            <person name="Tran Van P."/>
        </authorList>
    </citation>
    <scope>NUCLEOTIDE SEQUENCE</scope>
</reference>
<dbReference type="Proteomes" id="UP000677054">
    <property type="component" value="Unassembled WGS sequence"/>
</dbReference>
<evidence type="ECO:0000259" key="10">
    <source>
        <dbReference type="PROSITE" id="PS50157"/>
    </source>
</evidence>
<feature type="compositionally biased region" description="Basic and acidic residues" evidence="8">
    <location>
        <begin position="188"/>
        <end position="210"/>
    </location>
</feature>
<feature type="region of interest" description="Disordered" evidence="8">
    <location>
        <begin position="168"/>
        <end position="230"/>
    </location>
</feature>
<feature type="compositionally biased region" description="Basic residues" evidence="8">
    <location>
        <begin position="465"/>
        <end position="478"/>
    </location>
</feature>
<keyword evidence="4 7" id="KW-0863">Zinc-finger</keyword>
<dbReference type="PANTHER" id="PTHR24394">
    <property type="entry name" value="ZINC FINGER PROTEIN"/>
    <property type="match status" value="1"/>
</dbReference>
<evidence type="ECO:0000256" key="2">
    <source>
        <dbReference type="ARBA" id="ARBA00022723"/>
    </source>
</evidence>
<feature type="compositionally biased region" description="Polar residues" evidence="8">
    <location>
        <begin position="173"/>
        <end position="186"/>
    </location>
</feature>
<dbReference type="Pfam" id="PF00651">
    <property type="entry name" value="BTB"/>
    <property type="match status" value="1"/>
</dbReference>
<keyword evidence="6" id="KW-0539">Nucleus</keyword>
<feature type="compositionally biased region" description="Polar residues" evidence="8">
    <location>
        <begin position="211"/>
        <end position="228"/>
    </location>
</feature>
<dbReference type="SMART" id="SM00355">
    <property type="entry name" value="ZnF_C2H2"/>
    <property type="match status" value="11"/>
</dbReference>
<feature type="compositionally biased region" description="Low complexity" evidence="8">
    <location>
        <begin position="897"/>
        <end position="912"/>
    </location>
</feature>
<dbReference type="InterPro" id="IPR011333">
    <property type="entry name" value="SKP1/BTB/POZ_sf"/>
</dbReference>
<feature type="compositionally biased region" description="Polar residues" evidence="8">
    <location>
        <begin position="843"/>
        <end position="876"/>
    </location>
</feature>
<comment type="subcellular location">
    <subcellularLocation>
        <location evidence="1">Nucleus</location>
    </subcellularLocation>
</comment>
<dbReference type="GO" id="GO:0003677">
    <property type="term" value="F:DNA binding"/>
    <property type="evidence" value="ECO:0007669"/>
    <property type="project" value="UniProtKB-KW"/>
</dbReference>
<feature type="domain" description="C2H2-type" evidence="10">
    <location>
        <begin position="543"/>
        <end position="571"/>
    </location>
</feature>
<dbReference type="EMBL" id="CAJPEV010000547">
    <property type="protein sequence ID" value="CAG0886354.1"/>
    <property type="molecule type" value="Genomic_DNA"/>
</dbReference>
<keyword evidence="2" id="KW-0479">Metal-binding</keyword>
<feature type="compositionally biased region" description="Basic and acidic residues" evidence="8">
    <location>
        <begin position="486"/>
        <end position="506"/>
    </location>
</feature>
<sequence>MASHGVVCSVMVKDFKNLMGEKLLSILTEEFFVDVHLVCGSHMIATHKVILAACSQVFRDHLLSHPHVSSIRLESFGLESTVEIVRHLLILMYHGRAEVPGNKISDVLTLAQALGVNEILRRLELVPPGTAHEGAENTSEEVTYERNAEEIIATKNEKPQLHVRHISYRPASSDINSPDQIESAATSGKERDLSRRVFDDNQRKKTEKESTSSTFQSGHQVSVNSGAGLTNKCERTMSQVPFAGMPLQSEALQKSMKENAYLEGEATQESSEIGFLEDVSKNIDEELTELTNSIVKQIQNESLYQTDEDSFTFKVDKMQSQGSSGHGNSNHVAQKLMQNQGGHAEERDLLLNSSSRKVQANLSNISIQTDIEMIDMESAFHRFRKAKSGVVYTVGLDEEEDDYDFVGLGDFPDPTEDGNVLDVEVDPSLSHDNIENLNPDLVGLPSGSQIYGPGGNRSSQPSFTAKRRKTSPIKKQLRIVRVSGSDSKDQVKHEDINGSNHAESDSRTSTSADGEKGVICPICNCRTPCLKKHHARVHETRQRACTYCNEIFQNHADLLQHVKSTHFGDRFYKCCKCSKPFISKEAMKVHLWRLHGIGNVFRCHLCPAATPVKSSYMKHLQTHKTVKDLICKDCGKLFKSKGGLNSHLKSHQGEDVLFKCGFCPFKTIQKFNLTKHLASQHQRDLSGNLLKNSFACPDCDFTCVAEHILKTHRFRKHTADKPWKCTMCDYSSVEKAALEKHVRIRHTHERPYICEICGFSTHTLSGISRHRRAHEGSKPHKCPKCGQSYADKKRLNDHLLKHSDQKPFKCHLCHYACRRKDNLQIHVRKNHGVSLPVPHKASQAPSHSPQSCSDDASKPINSSSEKSCDNAKQSEASGEWNIAPSNTTALPLTAGKPSDTSSSTSFPETSTDYVVSDQPNLNMSTDGNMGAVVYSIPSVSGDAMFAVNVGNSAPCTSKETFAPSFILMNGVANSGDNTGAAVSYYVPVATSRVVTE</sequence>
<dbReference type="EMBL" id="LR900064">
    <property type="protein sequence ID" value="CAD7244035.1"/>
    <property type="molecule type" value="Genomic_DNA"/>
</dbReference>
<dbReference type="OrthoDB" id="6354893at2759"/>
<dbReference type="PANTHER" id="PTHR24394:SF29">
    <property type="entry name" value="MYONEURIN"/>
    <property type="match status" value="1"/>
</dbReference>
<feature type="domain" description="C2H2-type" evidence="10">
    <location>
        <begin position="723"/>
        <end position="751"/>
    </location>
</feature>
<feature type="region of interest" description="Disordered" evidence="8">
    <location>
        <begin position="448"/>
        <end position="514"/>
    </location>
</feature>
<keyword evidence="3" id="KW-0677">Repeat</keyword>
<evidence type="ECO:0000256" key="3">
    <source>
        <dbReference type="ARBA" id="ARBA00022737"/>
    </source>
</evidence>
<evidence type="ECO:0000256" key="1">
    <source>
        <dbReference type="ARBA" id="ARBA00004123"/>
    </source>
</evidence>
<dbReference type="CDD" id="cd18186">
    <property type="entry name" value="BTB_POZ_ZBTB_KLHL-like"/>
    <property type="match status" value="1"/>
</dbReference>
<evidence type="ECO:0000313" key="12">
    <source>
        <dbReference type="Proteomes" id="UP000677054"/>
    </source>
</evidence>
<dbReference type="GO" id="GO:0008270">
    <property type="term" value="F:zinc ion binding"/>
    <property type="evidence" value="ECO:0007669"/>
    <property type="project" value="UniProtKB-KW"/>
</dbReference>
<dbReference type="Gene3D" id="3.30.160.60">
    <property type="entry name" value="Classic Zinc Finger"/>
    <property type="match status" value="7"/>
</dbReference>
<dbReference type="SUPFAM" id="SSF57667">
    <property type="entry name" value="beta-beta-alpha zinc fingers"/>
    <property type="match status" value="5"/>
</dbReference>
<dbReference type="Pfam" id="PF13894">
    <property type="entry name" value="zf-C2H2_4"/>
    <property type="match status" value="1"/>
</dbReference>
<feature type="domain" description="C2H2-type" evidence="10">
    <location>
        <begin position="808"/>
        <end position="836"/>
    </location>
</feature>
<evidence type="ECO:0000256" key="8">
    <source>
        <dbReference type="SAM" id="MobiDB-lite"/>
    </source>
</evidence>
<accession>A0A7R8XA38</accession>
<evidence type="ECO:0000256" key="7">
    <source>
        <dbReference type="PROSITE-ProRule" id="PRU00042"/>
    </source>
</evidence>
<dbReference type="InterPro" id="IPR000210">
    <property type="entry name" value="BTB/POZ_dom"/>
</dbReference>
<dbReference type="GO" id="GO:0000981">
    <property type="term" value="F:DNA-binding transcription factor activity, RNA polymerase II-specific"/>
    <property type="evidence" value="ECO:0007669"/>
    <property type="project" value="TreeGrafter"/>
</dbReference>
<dbReference type="Gene3D" id="3.30.710.10">
    <property type="entry name" value="Potassium Channel Kv1.1, Chain A"/>
    <property type="match status" value="1"/>
</dbReference>
<evidence type="ECO:0000256" key="4">
    <source>
        <dbReference type="ARBA" id="ARBA00022771"/>
    </source>
</evidence>
<evidence type="ECO:0000256" key="6">
    <source>
        <dbReference type="ARBA" id="ARBA00023242"/>
    </source>
</evidence>
<dbReference type="Pfam" id="PF00096">
    <property type="entry name" value="zf-C2H2"/>
    <property type="match status" value="1"/>
</dbReference>
<keyword evidence="12" id="KW-1185">Reference proteome</keyword>
<feature type="domain" description="C2H2-type" evidence="10">
    <location>
        <begin position="752"/>
        <end position="779"/>
    </location>
</feature>
<evidence type="ECO:0000259" key="9">
    <source>
        <dbReference type="PROSITE" id="PS50097"/>
    </source>
</evidence>
<dbReference type="PROSITE" id="PS50097">
    <property type="entry name" value="BTB"/>
    <property type="match status" value="1"/>
</dbReference>
<feature type="domain" description="C2H2-type" evidence="10">
    <location>
        <begin position="694"/>
        <end position="722"/>
    </location>
</feature>
<dbReference type="SUPFAM" id="SSF54695">
    <property type="entry name" value="POZ domain"/>
    <property type="match status" value="1"/>
</dbReference>
<dbReference type="PROSITE" id="PS50157">
    <property type="entry name" value="ZINC_FINGER_C2H2_2"/>
    <property type="match status" value="8"/>
</dbReference>
<dbReference type="SMART" id="SM00225">
    <property type="entry name" value="BTB"/>
    <property type="match status" value="1"/>
</dbReference>
<name>A0A7R8XA38_9CRUS</name>
<dbReference type="PROSITE" id="PS00028">
    <property type="entry name" value="ZINC_FINGER_C2H2_1"/>
    <property type="match status" value="6"/>
</dbReference>
<feature type="region of interest" description="Disordered" evidence="8">
    <location>
        <begin position="835"/>
        <end position="921"/>
    </location>
</feature>
<keyword evidence="5" id="KW-0862">Zinc</keyword>
<feature type="domain" description="C2H2-type" evidence="10">
    <location>
        <begin position="572"/>
        <end position="595"/>
    </location>
</feature>
<evidence type="ECO:0000256" key="5">
    <source>
        <dbReference type="ARBA" id="ARBA00022833"/>
    </source>
</evidence>
<feature type="domain" description="C2H2-type" evidence="10">
    <location>
        <begin position="629"/>
        <end position="656"/>
    </location>
</feature>
<dbReference type="AlphaFoldDB" id="A0A7R8XA38"/>
<dbReference type="FunFam" id="3.30.160.60:FF:000065">
    <property type="entry name" value="B-cell CLL/lymphoma 6, member B"/>
    <property type="match status" value="1"/>
</dbReference>
<organism evidence="11">
    <name type="scientific">Darwinula stevensoni</name>
    <dbReference type="NCBI Taxonomy" id="69355"/>
    <lineage>
        <taxon>Eukaryota</taxon>
        <taxon>Metazoa</taxon>
        <taxon>Ecdysozoa</taxon>
        <taxon>Arthropoda</taxon>
        <taxon>Crustacea</taxon>
        <taxon>Oligostraca</taxon>
        <taxon>Ostracoda</taxon>
        <taxon>Podocopa</taxon>
        <taxon>Podocopida</taxon>
        <taxon>Darwinulocopina</taxon>
        <taxon>Darwinuloidea</taxon>
        <taxon>Darwinulidae</taxon>
        <taxon>Darwinula</taxon>
    </lineage>
</organism>
<proteinExistence type="predicted"/>
<feature type="domain" description="C2H2-type" evidence="10">
    <location>
        <begin position="780"/>
        <end position="807"/>
    </location>
</feature>
<dbReference type="GO" id="GO:0005634">
    <property type="term" value="C:nucleus"/>
    <property type="evidence" value="ECO:0007669"/>
    <property type="project" value="UniProtKB-SubCell"/>
</dbReference>
<feature type="domain" description="BTB" evidence="9">
    <location>
        <begin position="33"/>
        <end position="101"/>
    </location>
</feature>
<dbReference type="InterPro" id="IPR013087">
    <property type="entry name" value="Znf_C2H2_type"/>
</dbReference>
<gene>
    <name evidence="11" type="ORF">DSTB1V02_LOCUS3939</name>
</gene>
<evidence type="ECO:0000313" key="11">
    <source>
        <dbReference type="EMBL" id="CAD7244035.1"/>
    </source>
</evidence>